<accession>A0A9D7DWQ4</accession>
<dbReference type="AlphaFoldDB" id="A0A9D7DWQ4"/>
<dbReference type="InterPro" id="IPR010710">
    <property type="entry name" value="DUF1289"/>
</dbReference>
<dbReference type="Proteomes" id="UP000807785">
    <property type="component" value="Unassembled WGS sequence"/>
</dbReference>
<proteinExistence type="predicted"/>
<comment type="caution">
    <text evidence="1">The sequence shown here is derived from an EMBL/GenBank/DDBJ whole genome shotgun (WGS) entry which is preliminary data.</text>
</comment>
<dbReference type="PANTHER" id="PTHR35175">
    <property type="entry name" value="DUF1289 DOMAIN-CONTAINING PROTEIN"/>
    <property type="match status" value="1"/>
</dbReference>
<protein>
    <submittedName>
        <fullName evidence="1">DUF1289 domain-containing protein</fullName>
    </submittedName>
</protein>
<evidence type="ECO:0000313" key="2">
    <source>
        <dbReference type="Proteomes" id="UP000807785"/>
    </source>
</evidence>
<organism evidence="1 2">
    <name type="scientific">Candidatus Methylophosphatis roskildensis</name>
    <dbReference type="NCBI Taxonomy" id="2899263"/>
    <lineage>
        <taxon>Bacteria</taxon>
        <taxon>Pseudomonadati</taxon>
        <taxon>Pseudomonadota</taxon>
        <taxon>Betaproteobacteria</taxon>
        <taxon>Nitrosomonadales</taxon>
        <taxon>Sterolibacteriaceae</taxon>
        <taxon>Candidatus Methylophosphatis</taxon>
    </lineage>
</organism>
<name>A0A9D7DWQ4_9PROT</name>
<sequence length="69" mass="7486">MNQQVDGSVPSPCINVCKMNERSGLCEGCLRTLDEIAMWGQASNLQKLAILAQVVERREAAASVGCEFD</sequence>
<dbReference type="Pfam" id="PF06945">
    <property type="entry name" value="DUF1289"/>
    <property type="match status" value="1"/>
</dbReference>
<reference evidence="1" key="1">
    <citation type="submission" date="2020-10" db="EMBL/GenBank/DDBJ databases">
        <title>Connecting structure to function with the recovery of over 1000 high-quality activated sludge metagenome-assembled genomes encoding full-length rRNA genes using long-read sequencing.</title>
        <authorList>
            <person name="Singleton C.M."/>
            <person name="Petriglieri F."/>
            <person name="Kristensen J.M."/>
            <person name="Kirkegaard R.H."/>
            <person name="Michaelsen T.Y."/>
            <person name="Andersen M.H."/>
            <person name="Karst S.M."/>
            <person name="Dueholm M.S."/>
            <person name="Nielsen P.H."/>
            <person name="Albertsen M."/>
        </authorList>
    </citation>
    <scope>NUCLEOTIDE SEQUENCE</scope>
    <source>
        <strain evidence="1">Bjer_18-Q3-R1-45_BAT3C.347</strain>
    </source>
</reference>
<gene>
    <name evidence="1" type="ORF">IPH26_04520</name>
</gene>
<dbReference type="EMBL" id="JADJEV010000002">
    <property type="protein sequence ID" value="MBK6972238.1"/>
    <property type="molecule type" value="Genomic_DNA"/>
</dbReference>
<evidence type="ECO:0000313" key="1">
    <source>
        <dbReference type="EMBL" id="MBK6972238.1"/>
    </source>
</evidence>
<dbReference type="PANTHER" id="PTHR35175:SF2">
    <property type="entry name" value="DUF1289 DOMAIN-CONTAINING PROTEIN"/>
    <property type="match status" value="1"/>
</dbReference>